<feature type="binding site" evidence="5">
    <location>
        <begin position="9"/>
        <end position="11"/>
    </location>
    <ligand>
        <name>FMN</name>
        <dbReference type="ChEBI" id="CHEBI:58210"/>
    </ligand>
</feature>
<comment type="similarity">
    <text evidence="5">Belongs to the UbiX/PAD1 family.</text>
</comment>
<dbReference type="EC" id="2.5.1.129" evidence="5"/>
<dbReference type="STRING" id="460384.SAMN05216313_11283"/>
<comment type="caution">
    <text evidence="5">Lacks conserved residue(s) required for the propagation of feature annotation.</text>
</comment>
<protein>
    <recommendedName>
        <fullName evidence="5">Flavin prenyltransferase UbiX</fullName>
        <ecNumber evidence="5">2.5.1.129</ecNumber>
    </recommendedName>
</protein>
<feature type="binding site" evidence="5">
    <location>
        <begin position="87"/>
        <end position="90"/>
    </location>
    <ligand>
        <name>FMN</name>
        <dbReference type="ChEBI" id="CHEBI:58210"/>
    </ligand>
</feature>
<keyword evidence="8" id="KW-1185">Reference proteome</keyword>
<feature type="binding site" evidence="5">
    <location>
        <position position="122"/>
    </location>
    <ligand>
        <name>FMN</name>
        <dbReference type="ChEBI" id="CHEBI:58210"/>
    </ligand>
</feature>
<gene>
    <name evidence="5" type="primary">ubiX</name>
    <name evidence="7" type="ORF">SAMN05216313_11283</name>
</gene>
<accession>A0A1I0GPB3</accession>
<dbReference type="Gene3D" id="3.40.50.1950">
    <property type="entry name" value="Flavin prenyltransferase-like"/>
    <property type="match status" value="1"/>
</dbReference>
<feature type="binding site" evidence="5">
    <location>
        <position position="152"/>
    </location>
    <ligand>
        <name>dimethylallyl phosphate</name>
        <dbReference type="ChEBI" id="CHEBI:88052"/>
    </ligand>
</feature>
<dbReference type="InterPro" id="IPR003382">
    <property type="entry name" value="Flavoprotein"/>
</dbReference>
<comment type="function">
    <text evidence="5">Flavin prenyltransferase that catalyzes the synthesis of the prenylated FMN cofactor (prenyl-FMN) for 4-hydroxy-3-polyprenylbenzoic acid decarboxylase UbiD. The prenyltransferase is metal-independent and links a dimethylallyl moiety from dimethylallyl monophosphate (DMAP) to the flavin N5 and C6 atoms of FMN.</text>
</comment>
<dbReference type="RefSeq" id="WP_092364309.1">
    <property type="nucleotide sequence ID" value="NZ_DAINWJ010000021.1"/>
</dbReference>
<dbReference type="HAMAP" id="MF_01984">
    <property type="entry name" value="ubiX_pad"/>
    <property type="match status" value="1"/>
</dbReference>
<evidence type="ECO:0000256" key="4">
    <source>
        <dbReference type="ARBA" id="ARBA00022679"/>
    </source>
</evidence>
<evidence type="ECO:0000256" key="1">
    <source>
        <dbReference type="ARBA" id="ARBA00022602"/>
    </source>
</evidence>
<evidence type="ECO:0000256" key="5">
    <source>
        <dbReference type="HAMAP-Rule" id="MF_01984"/>
    </source>
</evidence>
<feature type="domain" description="Flavoprotein" evidence="6">
    <location>
        <begin position="1"/>
        <end position="172"/>
    </location>
</feature>
<dbReference type="AlphaFoldDB" id="A0A1I0GPB3"/>
<dbReference type="EMBL" id="FOIM01000012">
    <property type="protein sequence ID" value="SET72110.1"/>
    <property type="molecule type" value="Genomic_DNA"/>
</dbReference>
<sequence>MRIIVGISGASGVVMGYEMLKALRMQEDCEIHLVITQGAIENFKYETDMEIKEVMKLADYCYDDKNMAASISSGSFRTDGMIVIPCSMKTVSAIANGYGANLLVRAADVCIKESRRVVLVPREMPLSRIHLDNLKKAADYGCILLPPMLTFYNHPTTVKEQVDHIVGKVLMQFGMEHKAFIPWEGK</sequence>
<keyword evidence="3 5" id="KW-0288">FMN</keyword>
<keyword evidence="1 5" id="KW-0637">Prenyltransferase</keyword>
<dbReference type="Proteomes" id="UP000198508">
    <property type="component" value="Unassembled WGS sequence"/>
</dbReference>
<reference evidence="8" key="1">
    <citation type="submission" date="2016-10" db="EMBL/GenBank/DDBJ databases">
        <authorList>
            <person name="Varghese N."/>
            <person name="Submissions S."/>
        </authorList>
    </citation>
    <scope>NUCLEOTIDE SEQUENCE [LARGE SCALE GENOMIC DNA]</scope>
    <source>
        <strain evidence="8">NLAE-zl-G277</strain>
    </source>
</reference>
<dbReference type="NCBIfam" id="NF004685">
    <property type="entry name" value="PRK06029.1"/>
    <property type="match status" value="1"/>
</dbReference>
<name>A0A1I0GPB3_9FIRM</name>
<keyword evidence="4 5" id="KW-0808">Transferase</keyword>
<evidence type="ECO:0000313" key="7">
    <source>
        <dbReference type="EMBL" id="SET72110.1"/>
    </source>
</evidence>
<feature type="binding site" evidence="5">
    <location>
        <position position="168"/>
    </location>
    <ligand>
        <name>dimethylallyl phosphate</name>
        <dbReference type="ChEBI" id="CHEBI:88052"/>
    </ligand>
</feature>
<dbReference type="InterPro" id="IPR036551">
    <property type="entry name" value="Flavin_trans-like"/>
</dbReference>
<evidence type="ECO:0000256" key="3">
    <source>
        <dbReference type="ARBA" id="ARBA00022643"/>
    </source>
</evidence>
<evidence type="ECO:0000256" key="2">
    <source>
        <dbReference type="ARBA" id="ARBA00022630"/>
    </source>
</evidence>
<comment type="catalytic activity">
    <reaction evidence="5">
        <text>dimethylallyl phosphate + FMNH2 = prenylated FMNH2 + phosphate</text>
        <dbReference type="Rhea" id="RHEA:37743"/>
        <dbReference type="ChEBI" id="CHEBI:43474"/>
        <dbReference type="ChEBI" id="CHEBI:57618"/>
        <dbReference type="ChEBI" id="CHEBI:87467"/>
        <dbReference type="ChEBI" id="CHEBI:88052"/>
        <dbReference type="EC" id="2.5.1.129"/>
    </reaction>
</comment>
<dbReference type="NCBIfam" id="TIGR00421">
    <property type="entry name" value="ubiX_pad"/>
    <property type="match status" value="1"/>
</dbReference>
<proteinExistence type="inferred from homology"/>
<evidence type="ECO:0000259" key="6">
    <source>
        <dbReference type="Pfam" id="PF02441"/>
    </source>
</evidence>
<dbReference type="Pfam" id="PF02441">
    <property type="entry name" value="Flavoprotein"/>
    <property type="match status" value="1"/>
</dbReference>
<feature type="binding site" evidence="5">
    <location>
        <position position="36"/>
    </location>
    <ligand>
        <name>FMN</name>
        <dbReference type="ChEBI" id="CHEBI:58210"/>
    </ligand>
</feature>
<dbReference type="SUPFAM" id="SSF52507">
    <property type="entry name" value="Homo-oligomeric flavin-containing Cys decarboxylases, HFCD"/>
    <property type="match status" value="1"/>
</dbReference>
<evidence type="ECO:0000313" key="8">
    <source>
        <dbReference type="Proteomes" id="UP000198508"/>
    </source>
</evidence>
<organism evidence="7 8">
    <name type="scientific">Enterocloster lavalensis</name>
    <dbReference type="NCBI Taxonomy" id="460384"/>
    <lineage>
        <taxon>Bacteria</taxon>
        <taxon>Bacillati</taxon>
        <taxon>Bacillota</taxon>
        <taxon>Clostridia</taxon>
        <taxon>Lachnospirales</taxon>
        <taxon>Lachnospiraceae</taxon>
        <taxon>Enterocloster</taxon>
    </lineage>
</organism>
<dbReference type="GO" id="GO:0106141">
    <property type="term" value="F:flavin prenyltransferase activity"/>
    <property type="evidence" value="ECO:0007669"/>
    <property type="project" value="UniProtKB-EC"/>
</dbReference>
<keyword evidence="2 5" id="KW-0285">Flavoprotein</keyword>
<dbReference type="InterPro" id="IPR004507">
    <property type="entry name" value="UbiX-like"/>
</dbReference>